<dbReference type="Pfam" id="PF07690">
    <property type="entry name" value="MFS_1"/>
    <property type="match status" value="2"/>
</dbReference>
<feature type="transmembrane region" description="Helical" evidence="6">
    <location>
        <begin position="182"/>
        <end position="199"/>
    </location>
</feature>
<feature type="transmembrane region" description="Helical" evidence="6">
    <location>
        <begin position="465"/>
        <end position="484"/>
    </location>
</feature>
<dbReference type="InterPro" id="IPR036259">
    <property type="entry name" value="MFS_trans_sf"/>
</dbReference>
<evidence type="ECO:0000256" key="4">
    <source>
        <dbReference type="ARBA" id="ARBA00022989"/>
    </source>
</evidence>
<evidence type="ECO:0000256" key="1">
    <source>
        <dbReference type="ARBA" id="ARBA00004127"/>
    </source>
</evidence>
<keyword evidence="4 6" id="KW-1133">Transmembrane helix</keyword>
<dbReference type="PANTHER" id="PTHR23501:SF191">
    <property type="entry name" value="VACUOLAR BASIC AMINO ACID TRANSPORTER 4"/>
    <property type="match status" value="1"/>
</dbReference>
<keyword evidence="3 6" id="KW-0812">Transmembrane</keyword>
<dbReference type="SUPFAM" id="SSF103473">
    <property type="entry name" value="MFS general substrate transporter"/>
    <property type="match status" value="1"/>
</dbReference>
<organism evidence="8">
    <name type="scientific">marine metagenome</name>
    <dbReference type="NCBI Taxonomy" id="408172"/>
    <lineage>
        <taxon>unclassified sequences</taxon>
        <taxon>metagenomes</taxon>
        <taxon>ecological metagenomes</taxon>
    </lineage>
</organism>
<evidence type="ECO:0000259" key="7">
    <source>
        <dbReference type="PROSITE" id="PS50850"/>
    </source>
</evidence>
<feature type="transmembrane region" description="Helical" evidence="6">
    <location>
        <begin position="369"/>
        <end position="392"/>
    </location>
</feature>
<feature type="transmembrane region" description="Helical" evidence="6">
    <location>
        <begin position="239"/>
        <end position="257"/>
    </location>
</feature>
<sequence>MRIRLGQFISPYKLILPLCFGVFIAADDQTVVVTLLPEMMADLRVGVSELDRASWSITGYLIGYTAAMPLMGRISDRAGYRRAFLLAMTVFSIGSVLVAVSPEIPGWLYGGDPEYNWLIGTRIFQAIGGGAVIPITIAAAGELVDGKHRAIAYGLIGASAEAGAVFGPIWGGGIGTWLSWEWAFWLNIPLTIAASIWIMKNPPGRRTNVRVDIPTGLIFAAALTLLTVGLVRLGHPDTLMAISLTLTIGLVLLLLFMNNRSRDALFPQNLFKLLSFNLANVTHFLIGAALIIGMVTVPLLAATVLGKSPLEGGLQLLRMTVAIGFGALIGGYITQRIGERSPVIIGTIITGIGFLLMSEWTLNIAEPMLTIHLAITGLGLGLVISPITETALRKVNSGQRGIASALLSSSRMIGMISGLAVMTALGTAQFHELLADIPAFSIDPNVQQHIADSAVDAGMKVFTRFYQYGAVICFLTLIPAWTMTKKRRNLTD</sequence>
<reference evidence="8" key="1">
    <citation type="submission" date="2018-05" db="EMBL/GenBank/DDBJ databases">
        <authorList>
            <person name="Lanie J.A."/>
            <person name="Ng W.-L."/>
            <person name="Kazmierczak K.M."/>
            <person name="Andrzejewski T.M."/>
            <person name="Davidsen T.M."/>
            <person name="Wayne K.J."/>
            <person name="Tettelin H."/>
            <person name="Glass J.I."/>
            <person name="Rusch D."/>
            <person name="Podicherti R."/>
            <person name="Tsui H.-C.T."/>
            <person name="Winkler M.E."/>
        </authorList>
    </citation>
    <scope>NUCLEOTIDE SEQUENCE</scope>
</reference>
<keyword evidence="2" id="KW-0813">Transport</keyword>
<evidence type="ECO:0000313" key="8">
    <source>
        <dbReference type="EMBL" id="SUZ47861.1"/>
    </source>
</evidence>
<evidence type="ECO:0000256" key="3">
    <source>
        <dbReference type="ARBA" id="ARBA00022692"/>
    </source>
</evidence>
<gene>
    <name evidence="8" type="ORF">METZ01_LOCUS715</name>
</gene>
<feature type="transmembrane region" description="Helical" evidence="6">
    <location>
        <begin position="211"/>
        <end position="233"/>
    </location>
</feature>
<dbReference type="CDD" id="cd17321">
    <property type="entry name" value="MFS_MMR_MDR_like"/>
    <property type="match status" value="1"/>
</dbReference>
<dbReference type="Gene3D" id="1.20.1250.20">
    <property type="entry name" value="MFS general substrate transporter like domains"/>
    <property type="match status" value="1"/>
</dbReference>
<evidence type="ECO:0000256" key="6">
    <source>
        <dbReference type="SAM" id="Phobius"/>
    </source>
</evidence>
<feature type="transmembrane region" description="Helical" evidence="6">
    <location>
        <begin position="122"/>
        <end position="144"/>
    </location>
</feature>
<feature type="transmembrane region" description="Helical" evidence="6">
    <location>
        <begin position="52"/>
        <end position="71"/>
    </location>
</feature>
<dbReference type="PANTHER" id="PTHR23501">
    <property type="entry name" value="MAJOR FACILITATOR SUPERFAMILY"/>
    <property type="match status" value="1"/>
</dbReference>
<feature type="transmembrane region" description="Helical" evidence="6">
    <location>
        <begin position="83"/>
        <end position="102"/>
    </location>
</feature>
<feature type="domain" description="Major facilitator superfamily (MFS) profile" evidence="7">
    <location>
        <begin position="14"/>
        <end position="488"/>
    </location>
</feature>
<feature type="transmembrane region" description="Helical" evidence="6">
    <location>
        <begin position="278"/>
        <end position="304"/>
    </location>
</feature>
<keyword evidence="5 6" id="KW-0472">Membrane</keyword>
<comment type="subcellular location">
    <subcellularLocation>
        <location evidence="1">Endomembrane system</location>
        <topology evidence="1">Multi-pass membrane protein</topology>
    </subcellularLocation>
</comment>
<evidence type="ECO:0000256" key="2">
    <source>
        <dbReference type="ARBA" id="ARBA00022448"/>
    </source>
</evidence>
<feature type="transmembrane region" description="Helical" evidence="6">
    <location>
        <begin position="316"/>
        <end position="334"/>
    </location>
</feature>
<accession>A0A381MZW0</accession>
<feature type="transmembrane region" description="Helical" evidence="6">
    <location>
        <begin position="412"/>
        <end position="431"/>
    </location>
</feature>
<dbReference type="GO" id="GO:0012505">
    <property type="term" value="C:endomembrane system"/>
    <property type="evidence" value="ECO:0007669"/>
    <property type="project" value="UniProtKB-SubCell"/>
</dbReference>
<dbReference type="PROSITE" id="PS50850">
    <property type="entry name" value="MFS"/>
    <property type="match status" value="1"/>
</dbReference>
<dbReference type="GO" id="GO:0022857">
    <property type="term" value="F:transmembrane transporter activity"/>
    <property type="evidence" value="ECO:0007669"/>
    <property type="project" value="InterPro"/>
</dbReference>
<dbReference type="GO" id="GO:0005886">
    <property type="term" value="C:plasma membrane"/>
    <property type="evidence" value="ECO:0007669"/>
    <property type="project" value="TreeGrafter"/>
</dbReference>
<feature type="transmembrane region" description="Helical" evidence="6">
    <location>
        <begin position="341"/>
        <end position="357"/>
    </location>
</feature>
<dbReference type="Gene3D" id="1.20.1720.10">
    <property type="entry name" value="Multidrug resistance protein D"/>
    <property type="match status" value="1"/>
</dbReference>
<dbReference type="AlphaFoldDB" id="A0A381MZW0"/>
<dbReference type="EMBL" id="UINC01000039">
    <property type="protein sequence ID" value="SUZ47861.1"/>
    <property type="molecule type" value="Genomic_DNA"/>
</dbReference>
<dbReference type="InterPro" id="IPR011701">
    <property type="entry name" value="MFS"/>
</dbReference>
<proteinExistence type="predicted"/>
<name>A0A381MZW0_9ZZZZ</name>
<feature type="transmembrane region" description="Helical" evidence="6">
    <location>
        <begin position="151"/>
        <end position="170"/>
    </location>
</feature>
<protein>
    <recommendedName>
        <fullName evidence="7">Major facilitator superfamily (MFS) profile domain-containing protein</fullName>
    </recommendedName>
</protein>
<dbReference type="InterPro" id="IPR020846">
    <property type="entry name" value="MFS_dom"/>
</dbReference>
<evidence type="ECO:0000256" key="5">
    <source>
        <dbReference type="ARBA" id="ARBA00023136"/>
    </source>
</evidence>